<dbReference type="Pfam" id="PF01128">
    <property type="entry name" value="IspD"/>
    <property type="match status" value="1"/>
</dbReference>
<evidence type="ECO:0000256" key="2">
    <source>
        <dbReference type="ARBA" id="ARBA00004787"/>
    </source>
</evidence>
<dbReference type="FunFam" id="3.90.550.10:FF:000003">
    <property type="entry name" value="2-C-methyl-D-erythritol 4-phosphate cytidylyltransferase"/>
    <property type="match status" value="1"/>
</dbReference>
<reference evidence="8 9" key="1">
    <citation type="submission" date="2016-10" db="EMBL/GenBank/DDBJ databases">
        <authorList>
            <person name="de Groot N.N."/>
        </authorList>
    </citation>
    <scope>NUCLEOTIDE SEQUENCE [LARGE SCALE GENOMIC DNA]</scope>
    <source>
        <strain evidence="8 9">Calf135</strain>
    </source>
</reference>
<evidence type="ECO:0000256" key="6">
    <source>
        <dbReference type="ARBA" id="ARBA00023229"/>
    </source>
</evidence>
<keyword evidence="5 7" id="KW-0548">Nucleotidyltransferase</keyword>
<keyword evidence="4 7" id="KW-0808">Transferase</keyword>
<dbReference type="OrthoDB" id="9806837at2"/>
<dbReference type="Proteomes" id="UP000199512">
    <property type="component" value="Unassembled WGS sequence"/>
</dbReference>
<evidence type="ECO:0000256" key="5">
    <source>
        <dbReference type="ARBA" id="ARBA00022695"/>
    </source>
</evidence>
<organism evidence="8 9">
    <name type="scientific">Peptostreptococcus russellii</name>
    <dbReference type="NCBI Taxonomy" id="215200"/>
    <lineage>
        <taxon>Bacteria</taxon>
        <taxon>Bacillati</taxon>
        <taxon>Bacillota</taxon>
        <taxon>Clostridia</taxon>
        <taxon>Peptostreptococcales</taxon>
        <taxon>Peptostreptococcaceae</taxon>
        <taxon>Peptostreptococcus</taxon>
    </lineage>
</organism>
<dbReference type="GO" id="GO:0019288">
    <property type="term" value="P:isopentenyl diphosphate biosynthetic process, methylerythritol 4-phosphate pathway"/>
    <property type="evidence" value="ECO:0007669"/>
    <property type="project" value="UniProtKB-UniRule"/>
</dbReference>
<keyword evidence="9" id="KW-1185">Reference proteome</keyword>
<comment type="pathway">
    <text evidence="2 7">Isoprenoid biosynthesis; isopentenyl diphosphate biosynthesis via DXP pathway; isopentenyl diphosphate from 1-deoxy-D-xylulose 5-phosphate: step 2/6.</text>
</comment>
<dbReference type="HAMAP" id="MF_00108">
    <property type="entry name" value="IspD"/>
    <property type="match status" value="1"/>
</dbReference>
<dbReference type="Gene3D" id="3.90.550.10">
    <property type="entry name" value="Spore Coat Polysaccharide Biosynthesis Protein SpsA, Chain A"/>
    <property type="match status" value="1"/>
</dbReference>
<dbReference type="AlphaFoldDB" id="A0A1H8K2B7"/>
<comment type="catalytic activity">
    <reaction evidence="1 7">
        <text>2-C-methyl-D-erythritol 4-phosphate + CTP + H(+) = 4-CDP-2-C-methyl-D-erythritol + diphosphate</text>
        <dbReference type="Rhea" id="RHEA:13429"/>
        <dbReference type="ChEBI" id="CHEBI:15378"/>
        <dbReference type="ChEBI" id="CHEBI:33019"/>
        <dbReference type="ChEBI" id="CHEBI:37563"/>
        <dbReference type="ChEBI" id="CHEBI:57823"/>
        <dbReference type="ChEBI" id="CHEBI:58262"/>
        <dbReference type="EC" id="2.7.7.60"/>
    </reaction>
</comment>
<evidence type="ECO:0000256" key="1">
    <source>
        <dbReference type="ARBA" id="ARBA00001282"/>
    </source>
</evidence>
<dbReference type="PANTHER" id="PTHR32125:SF4">
    <property type="entry name" value="2-C-METHYL-D-ERYTHRITOL 4-PHOSPHATE CYTIDYLYLTRANSFERASE, CHLOROPLASTIC"/>
    <property type="match status" value="1"/>
</dbReference>
<feature type="site" description="Transition state stabilizer" evidence="7">
    <location>
        <position position="14"/>
    </location>
</feature>
<name>A0A1H8K2B7_9FIRM</name>
<evidence type="ECO:0000256" key="4">
    <source>
        <dbReference type="ARBA" id="ARBA00022679"/>
    </source>
</evidence>
<keyword evidence="6 7" id="KW-0414">Isoprene biosynthesis</keyword>
<feature type="site" description="Transition state stabilizer" evidence="7">
    <location>
        <position position="21"/>
    </location>
</feature>
<dbReference type="NCBIfam" id="TIGR00453">
    <property type="entry name" value="ispD"/>
    <property type="match status" value="1"/>
</dbReference>
<feature type="site" description="Positions MEP for the nucleophilic attack" evidence="7">
    <location>
        <position position="151"/>
    </location>
</feature>
<evidence type="ECO:0000256" key="3">
    <source>
        <dbReference type="ARBA" id="ARBA00009789"/>
    </source>
</evidence>
<comment type="similarity">
    <text evidence="3 7">Belongs to the IspD/TarI cytidylyltransferase family. IspD subfamily.</text>
</comment>
<evidence type="ECO:0000313" key="9">
    <source>
        <dbReference type="Proteomes" id="UP000199512"/>
    </source>
</evidence>
<dbReference type="InterPro" id="IPR034683">
    <property type="entry name" value="IspD/TarI"/>
</dbReference>
<dbReference type="RefSeq" id="WP_091976055.1">
    <property type="nucleotide sequence ID" value="NZ_FODF01000021.1"/>
</dbReference>
<dbReference type="EC" id="2.7.7.60" evidence="7"/>
<dbReference type="InterPro" id="IPR018294">
    <property type="entry name" value="ISPD_synthase_CS"/>
</dbReference>
<dbReference type="PROSITE" id="PS01295">
    <property type="entry name" value="ISPD"/>
    <property type="match status" value="1"/>
</dbReference>
<dbReference type="GO" id="GO:0050518">
    <property type="term" value="F:2-C-methyl-D-erythritol 4-phosphate cytidylyltransferase activity"/>
    <property type="evidence" value="ECO:0007669"/>
    <property type="project" value="UniProtKB-UniRule"/>
</dbReference>
<dbReference type="CDD" id="cd02516">
    <property type="entry name" value="CDP-ME_synthetase"/>
    <property type="match status" value="1"/>
</dbReference>
<gene>
    <name evidence="7" type="primary">ispD</name>
    <name evidence="8" type="ORF">SAMN05216454_1219</name>
</gene>
<dbReference type="EMBL" id="FODF01000021">
    <property type="protein sequence ID" value="SEN87092.1"/>
    <property type="molecule type" value="Genomic_DNA"/>
</dbReference>
<dbReference type="InterPro" id="IPR050088">
    <property type="entry name" value="IspD/TarI_cytidylyltransf_bact"/>
</dbReference>
<dbReference type="SUPFAM" id="SSF53448">
    <property type="entry name" value="Nucleotide-diphospho-sugar transferases"/>
    <property type="match status" value="1"/>
</dbReference>
<proteinExistence type="inferred from homology"/>
<evidence type="ECO:0000313" key="8">
    <source>
        <dbReference type="EMBL" id="SEN87092.1"/>
    </source>
</evidence>
<dbReference type="UniPathway" id="UPA00056">
    <property type="reaction ID" value="UER00093"/>
</dbReference>
<dbReference type="STRING" id="215200.SAMN05216454_1219"/>
<dbReference type="PANTHER" id="PTHR32125">
    <property type="entry name" value="2-C-METHYL-D-ERYTHRITOL 4-PHOSPHATE CYTIDYLYLTRANSFERASE, CHLOROPLASTIC"/>
    <property type="match status" value="1"/>
</dbReference>
<comment type="function">
    <text evidence="7">Catalyzes the formation of 4-diphosphocytidyl-2-C-methyl-D-erythritol from CTP and 2-C-methyl-D-erythritol 4-phosphate (MEP).</text>
</comment>
<protein>
    <recommendedName>
        <fullName evidence="7">2-C-methyl-D-erythritol 4-phosphate cytidylyltransferase</fullName>
        <ecNumber evidence="7">2.7.7.60</ecNumber>
    </recommendedName>
    <alternativeName>
        <fullName evidence="7">4-diphosphocytidyl-2C-methyl-D-erythritol synthase</fullName>
    </alternativeName>
    <alternativeName>
        <fullName evidence="7">MEP cytidylyltransferase</fullName>
        <shortName evidence="7">MCT</shortName>
    </alternativeName>
</protein>
<dbReference type="InterPro" id="IPR029044">
    <property type="entry name" value="Nucleotide-diphossugar_trans"/>
</dbReference>
<dbReference type="InterPro" id="IPR001228">
    <property type="entry name" value="IspD"/>
</dbReference>
<accession>A0A1H8K2B7</accession>
<sequence>MIDAIIVAAGSGKRMNSDINKQFLKINNKAVIAWTIEKFYNNENIDNITLAIRKEDEEYIKNIISQYGFEKINLVYGGKERQDSIANCLDKIIHTDYVLIHDGARPFIDTETINRCIEETKVHKCTCVGVPSKDTIKIVDNFGNISATPDRKTLWCAQTPQAFHIDIIKRAYKHAKESGFLGTDDASLVENIGYKVKMVMGNYNNIKITTPEDLIPAEMIAKTIK</sequence>
<feature type="site" description="Positions MEP for the nucleophilic attack" evidence="7">
    <location>
        <position position="207"/>
    </location>
</feature>
<evidence type="ECO:0000256" key="7">
    <source>
        <dbReference type="HAMAP-Rule" id="MF_00108"/>
    </source>
</evidence>